<sequence>MGTADPRTIGTVRPRLPVRASSIGDGALWLAAFLSGFVIREPAPYELYMVGLTVVWLAFGLKLRREFGPLIVCMMLYITGGIAAIPLAREMDDAIIYIAVSGFLAITAIFYAAILAERPERYQLIEKGYLASAVLVSLFGIAGYFQLFPGADFFTLYDRARGTFQDPNVFGPFLALPTVILIQRLLTQPLRLSLAYLPALAILVLAIFLSFSRGAWVVLAAASMVVYLLALITEQRAVRRLRLLALGALGIVALIALLGVALSIDSVAEMFEQRARLVQDYDGARLGRFARYSLGFQLVMEHPLGLGALEFNKYFPEDEHNVYLKGFTTYGWLGGTVYLLLVGWTLARLTPLLFKARDWTPFVHCLFAILVAHVILSIIIDTDHWRHMYMLYGLAWGLIAADRLERPRGLHFSRTRTVDQAA</sequence>
<evidence type="ECO:0000259" key="6">
    <source>
        <dbReference type="Pfam" id="PF04932"/>
    </source>
</evidence>
<dbReference type="PANTHER" id="PTHR37422:SF21">
    <property type="entry name" value="EXOQ-LIKE PROTEIN"/>
    <property type="match status" value="1"/>
</dbReference>
<comment type="subcellular location">
    <subcellularLocation>
        <location evidence="1">Membrane</location>
        <topology evidence="1">Multi-pass membrane protein</topology>
    </subcellularLocation>
</comment>
<feature type="domain" description="O-antigen ligase-related" evidence="6">
    <location>
        <begin position="199"/>
        <end position="339"/>
    </location>
</feature>
<reference evidence="7" key="2">
    <citation type="journal article" date="2021" name="Microorganisms">
        <title>Bacterial Dimethylsulfoniopropionate Biosynthesis in the East China Sea.</title>
        <authorList>
            <person name="Liu J."/>
            <person name="Zhang Y."/>
            <person name="Liu J."/>
            <person name="Zhong H."/>
            <person name="Williams B.T."/>
            <person name="Zheng Y."/>
            <person name="Curson A.R.J."/>
            <person name="Sun C."/>
            <person name="Sun H."/>
            <person name="Song D."/>
            <person name="Wagner Mackenzie B."/>
            <person name="Bermejo Martinez A."/>
            <person name="Todd J.D."/>
            <person name="Zhang X.H."/>
        </authorList>
    </citation>
    <scope>NUCLEOTIDE SEQUENCE</scope>
    <source>
        <strain evidence="7">AESS21</strain>
    </source>
</reference>
<evidence type="ECO:0000256" key="5">
    <source>
        <dbReference type="SAM" id="Phobius"/>
    </source>
</evidence>
<evidence type="ECO:0000256" key="3">
    <source>
        <dbReference type="ARBA" id="ARBA00022989"/>
    </source>
</evidence>
<evidence type="ECO:0000313" key="7">
    <source>
        <dbReference type="EMBL" id="MBS8259014.1"/>
    </source>
</evidence>
<dbReference type="PANTHER" id="PTHR37422">
    <property type="entry name" value="TEICHURONIC ACID BIOSYNTHESIS PROTEIN TUAE"/>
    <property type="match status" value="1"/>
</dbReference>
<dbReference type="Proteomes" id="UP000705379">
    <property type="component" value="Unassembled WGS sequence"/>
</dbReference>
<evidence type="ECO:0000256" key="4">
    <source>
        <dbReference type="ARBA" id="ARBA00023136"/>
    </source>
</evidence>
<keyword evidence="7" id="KW-0436">Ligase</keyword>
<keyword evidence="3 5" id="KW-1133">Transmembrane helix</keyword>
<feature type="transmembrane region" description="Helical" evidence="5">
    <location>
        <begin position="359"/>
        <end position="380"/>
    </location>
</feature>
<feature type="transmembrane region" description="Helical" evidence="5">
    <location>
        <begin position="215"/>
        <end position="232"/>
    </location>
</feature>
<evidence type="ECO:0000313" key="8">
    <source>
        <dbReference type="Proteomes" id="UP000705379"/>
    </source>
</evidence>
<dbReference type="GO" id="GO:0016020">
    <property type="term" value="C:membrane"/>
    <property type="evidence" value="ECO:0007669"/>
    <property type="project" value="UniProtKB-SubCell"/>
</dbReference>
<evidence type="ECO:0000256" key="2">
    <source>
        <dbReference type="ARBA" id="ARBA00022692"/>
    </source>
</evidence>
<feature type="transmembrane region" description="Helical" evidence="5">
    <location>
        <begin position="128"/>
        <end position="149"/>
    </location>
</feature>
<feature type="transmembrane region" description="Helical" evidence="5">
    <location>
        <begin position="329"/>
        <end position="347"/>
    </location>
</feature>
<dbReference type="Pfam" id="PF04932">
    <property type="entry name" value="Wzy_C"/>
    <property type="match status" value="1"/>
</dbReference>
<organism evidence="7 8">
    <name type="scientific">Roseibium polysiphoniae</name>
    <dbReference type="NCBI Taxonomy" id="2571221"/>
    <lineage>
        <taxon>Bacteria</taxon>
        <taxon>Pseudomonadati</taxon>
        <taxon>Pseudomonadota</taxon>
        <taxon>Alphaproteobacteria</taxon>
        <taxon>Hyphomicrobiales</taxon>
        <taxon>Stappiaceae</taxon>
        <taxon>Roseibium</taxon>
    </lineage>
</organism>
<feature type="transmembrane region" description="Helical" evidence="5">
    <location>
        <begin position="94"/>
        <end position="116"/>
    </location>
</feature>
<accession>A0A944GRC1</accession>
<dbReference type="InterPro" id="IPR007016">
    <property type="entry name" value="O-antigen_ligase-rel_domated"/>
</dbReference>
<dbReference type="GO" id="GO:0016874">
    <property type="term" value="F:ligase activity"/>
    <property type="evidence" value="ECO:0007669"/>
    <property type="project" value="UniProtKB-KW"/>
</dbReference>
<dbReference type="AlphaFoldDB" id="A0A944GRC1"/>
<proteinExistence type="predicted"/>
<keyword evidence="2 5" id="KW-0812">Transmembrane</keyword>
<evidence type="ECO:0000256" key="1">
    <source>
        <dbReference type="ARBA" id="ARBA00004141"/>
    </source>
</evidence>
<dbReference type="InterPro" id="IPR051533">
    <property type="entry name" value="WaaL-like"/>
</dbReference>
<feature type="transmembrane region" description="Helical" evidence="5">
    <location>
        <begin position="193"/>
        <end position="209"/>
    </location>
</feature>
<feature type="transmembrane region" description="Helical" evidence="5">
    <location>
        <begin position="45"/>
        <end position="63"/>
    </location>
</feature>
<feature type="transmembrane region" description="Helical" evidence="5">
    <location>
        <begin position="70"/>
        <end position="88"/>
    </location>
</feature>
<dbReference type="EMBL" id="QTKU01000001">
    <property type="protein sequence ID" value="MBS8259014.1"/>
    <property type="molecule type" value="Genomic_DNA"/>
</dbReference>
<keyword evidence="4 5" id="KW-0472">Membrane</keyword>
<reference evidence="7" key="1">
    <citation type="submission" date="2018-08" db="EMBL/GenBank/DDBJ databases">
        <authorList>
            <person name="Jin W."/>
            <person name="Wang H."/>
            <person name="Yang Y."/>
            <person name="Li M."/>
            <person name="Liu J."/>
        </authorList>
    </citation>
    <scope>NUCLEOTIDE SEQUENCE</scope>
    <source>
        <strain evidence="7">AESS21</strain>
    </source>
</reference>
<feature type="transmembrane region" description="Helical" evidence="5">
    <location>
        <begin position="20"/>
        <end position="39"/>
    </location>
</feature>
<dbReference type="RefSeq" id="WP_213215654.1">
    <property type="nucleotide sequence ID" value="NZ_QTKU01000001.1"/>
</dbReference>
<name>A0A944GRC1_9HYPH</name>
<feature type="transmembrane region" description="Helical" evidence="5">
    <location>
        <begin position="244"/>
        <end position="264"/>
    </location>
</feature>
<gene>
    <name evidence="7" type="ORF">DYI23_02180</name>
</gene>
<feature type="transmembrane region" description="Helical" evidence="5">
    <location>
        <begin position="169"/>
        <end position="186"/>
    </location>
</feature>
<comment type="caution">
    <text evidence="7">The sequence shown here is derived from an EMBL/GenBank/DDBJ whole genome shotgun (WGS) entry which is preliminary data.</text>
</comment>
<protein>
    <submittedName>
        <fullName evidence="7">O-antigen ligase domain-containing protein</fullName>
    </submittedName>
</protein>